<comment type="caution">
    <text evidence="2">The sequence shown here is derived from an EMBL/GenBank/DDBJ whole genome shotgun (WGS) entry which is preliminary data.</text>
</comment>
<dbReference type="AlphaFoldDB" id="A0AAD7RE26"/>
<sequence>MEVHLALKAAGFIGLDAVGIPGAQAYMTNGVMFIIRDFTFIGLMAAAVAAAYMACRAGQKTMGASQEATNGFIHLISSHLISSSAAYS</sequence>
<keyword evidence="1" id="KW-0812">Transmembrane</keyword>
<accession>A0AAD7RE26</accession>
<organism evidence="2 3">
    <name type="scientific">Aldrovandia affinis</name>
    <dbReference type="NCBI Taxonomy" id="143900"/>
    <lineage>
        <taxon>Eukaryota</taxon>
        <taxon>Metazoa</taxon>
        <taxon>Chordata</taxon>
        <taxon>Craniata</taxon>
        <taxon>Vertebrata</taxon>
        <taxon>Euteleostomi</taxon>
        <taxon>Actinopterygii</taxon>
        <taxon>Neopterygii</taxon>
        <taxon>Teleostei</taxon>
        <taxon>Notacanthiformes</taxon>
        <taxon>Halosauridae</taxon>
        <taxon>Aldrovandia</taxon>
    </lineage>
</organism>
<name>A0AAD7RE26_9TELE</name>
<evidence type="ECO:0000256" key="1">
    <source>
        <dbReference type="SAM" id="Phobius"/>
    </source>
</evidence>
<proteinExistence type="predicted"/>
<gene>
    <name evidence="2" type="ORF">AAFF_G00243310</name>
</gene>
<evidence type="ECO:0000313" key="3">
    <source>
        <dbReference type="Proteomes" id="UP001221898"/>
    </source>
</evidence>
<feature type="transmembrane region" description="Helical" evidence="1">
    <location>
        <begin position="33"/>
        <end position="55"/>
    </location>
</feature>
<keyword evidence="1" id="KW-0472">Membrane</keyword>
<keyword evidence="1" id="KW-1133">Transmembrane helix</keyword>
<reference evidence="2" key="1">
    <citation type="journal article" date="2023" name="Science">
        <title>Genome structures resolve the early diversification of teleost fishes.</title>
        <authorList>
            <person name="Parey E."/>
            <person name="Louis A."/>
            <person name="Montfort J."/>
            <person name="Bouchez O."/>
            <person name="Roques C."/>
            <person name="Iampietro C."/>
            <person name="Lluch J."/>
            <person name="Castinel A."/>
            <person name="Donnadieu C."/>
            <person name="Desvignes T."/>
            <person name="Floi Bucao C."/>
            <person name="Jouanno E."/>
            <person name="Wen M."/>
            <person name="Mejri S."/>
            <person name="Dirks R."/>
            <person name="Jansen H."/>
            <person name="Henkel C."/>
            <person name="Chen W.J."/>
            <person name="Zahm M."/>
            <person name="Cabau C."/>
            <person name="Klopp C."/>
            <person name="Thompson A.W."/>
            <person name="Robinson-Rechavi M."/>
            <person name="Braasch I."/>
            <person name="Lecointre G."/>
            <person name="Bobe J."/>
            <person name="Postlethwait J.H."/>
            <person name="Berthelot C."/>
            <person name="Roest Crollius H."/>
            <person name="Guiguen Y."/>
        </authorList>
    </citation>
    <scope>NUCLEOTIDE SEQUENCE</scope>
    <source>
        <strain evidence="2">NC1722</strain>
    </source>
</reference>
<dbReference type="Proteomes" id="UP001221898">
    <property type="component" value="Unassembled WGS sequence"/>
</dbReference>
<evidence type="ECO:0000313" key="2">
    <source>
        <dbReference type="EMBL" id="KAJ8378373.1"/>
    </source>
</evidence>
<protein>
    <submittedName>
        <fullName evidence="2">Uncharacterized protein</fullName>
    </submittedName>
</protein>
<keyword evidence="3" id="KW-1185">Reference proteome</keyword>
<dbReference type="EMBL" id="JAINUG010000322">
    <property type="protein sequence ID" value="KAJ8378373.1"/>
    <property type="molecule type" value="Genomic_DNA"/>
</dbReference>